<evidence type="ECO:0000313" key="2">
    <source>
        <dbReference type="Proteomes" id="UP001269819"/>
    </source>
</evidence>
<gene>
    <name evidence="1" type="ORF">RYS15_09700</name>
</gene>
<keyword evidence="2" id="KW-1185">Reference proteome</keyword>
<evidence type="ECO:0000313" key="1">
    <source>
        <dbReference type="EMBL" id="MDV2078962.1"/>
    </source>
</evidence>
<accession>A0ABU3VYC0</accession>
<organism evidence="1 2">
    <name type="scientific">Marinobacter xestospongiae</name>
    <dbReference type="NCBI Taxonomy" id="994319"/>
    <lineage>
        <taxon>Bacteria</taxon>
        <taxon>Pseudomonadati</taxon>
        <taxon>Pseudomonadota</taxon>
        <taxon>Gammaproteobacteria</taxon>
        <taxon>Pseudomonadales</taxon>
        <taxon>Marinobacteraceae</taxon>
        <taxon>Marinobacter</taxon>
    </lineage>
</organism>
<dbReference type="EMBL" id="JAWIIJ010000005">
    <property type="protein sequence ID" value="MDV2078962.1"/>
    <property type="molecule type" value="Genomic_DNA"/>
</dbReference>
<proteinExistence type="predicted"/>
<comment type="caution">
    <text evidence="1">The sequence shown here is derived from an EMBL/GenBank/DDBJ whole genome shotgun (WGS) entry which is preliminary data.</text>
</comment>
<reference evidence="1 2" key="1">
    <citation type="submission" date="2023-10" db="EMBL/GenBank/DDBJ databases">
        <title>Characteristics and mechanism of a salt-tolerant marine origin heterotrophic nitrifying- aerobic denitrifying bacteria Marinobacter xestospongiae HN1.</title>
        <authorList>
            <person name="Qi R."/>
        </authorList>
    </citation>
    <scope>NUCLEOTIDE SEQUENCE [LARGE SCALE GENOMIC DNA]</scope>
    <source>
        <strain evidence="1 2">HN1</strain>
    </source>
</reference>
<name>A0ABU3VYC0_9GAMM</name>
<sequence length="56" mass="6396">MRLNSLAIRFRRNRAVVADTVEQPQALTLGRRQSMTLESLNRAAQTRSLKAGMRVR</sequence>
<dbReference type="RefSeq" id="WP_227172804.1">
    <property type="nucleotide sequence ID" value="NZ_BAABBC010000037.1"/>
</dbReference>
<protein>
    <submittedName>
        <fullName evidence="1">Uncharacterized protein</fullName>
    </submittedName>
</protein>
<dbReference type="Proteomes" id="UP001269819">
    <property type="component" value="Unassembled WGS sequence"/>
</dbReference>